<organism evidence="2 3">
    <name type="scientific">Rhipicephalus sanguineus</name>
    <name type="common">Brown dog tick</name>
    <name type="synonym">Ixodes sanguineus</name>
    <dbReference type="NCBI Taxonomy" id="34632"/>
    <lineage>
        <taxon>Eukaryota</taxon>
        <taxon>Metazoa</taxon>
        <taxon>Ecdysozoa</taxon>
        <taxon>Arthropoda</taxon>
        <taxon>Chelicerata</taxon>
        <taxon>Arachnida</taxon>
        <taxon>Acari</taxon>
        <taxon>Parasitiformes</taxon>
        <taxon>Ixodida</taxon>
        <taxon>Ixodoidea</taxon>
        <taxon>Ixodidae</taxon>
        <taxon>Rhipicephalinae</taxon>
        <taxon>Rhipicephalus</taxon>
        <taxon>Rhipicephalus</taxon>
    </lineage>
</organism>
<evidence type="ECO:0000256" key="1">
    <source>
        <dbReference type="SAM" id="MobiDB-lite"/>
    </source>
</evidence>
<dbReference type="VEuPathDB" id="VectorBase:RSAN_057212"/>
<gene>
    <name evidence="2" type="ORF">HPB52_022574</name>
</gene>
<feature type="compositionally biased region" description="Low complexity" evidence="1">
    <location>
        <begin position="108"/>
        <end position="121"/>
    </location>
</feature>
<reference evidence="2" key="1">
    <citation type="journal article" date="2020" name="Cell">
        <title>Large-Scale Comparative Analyses of Tick Genomes Elucidate Their Genetic Diversity and Vector Capacities.</title>
        <authorList>
            <consortium name="Tick Genome and Microbiome Consortium (TIGMIC)"/>
            <person name="Jia N."/>
            <person name="Wang J."/>
            <person name="Shi W."/>
            <person name="Du L."/>
            <person name="Sun Y."/>
            <person name="Zhan W."/>
            <person name="Jiang J.F."/>
            <person name="Wang Q."/>
            <person name="Zhang B."/>
            <person name="Ji P."/>
            <person name="Bell-Sakyi L."/>
            <person name="Cui X.M."/>
            <person name="Yuan T.T."/>
            <person name="Jiang B.G."/>
            <person name="Yang W.F."/>
            <person name="Lam T.T."/>
            <person name="Chang Q.C."/>
            <person name="Ding S.J."/>
            <person name="Wang X.J."/>
            <person name="Zhu J.G."/>
            <person name="Ruan X.D."/>
            <person name="Zhao L."/>
            <person name="Wei J.T."/>
            <person name="Ye R.Z."/>
            <person name="Que T.C."/>
            <person name="Du C.H."/>
            <person name="Zhou Y.H."/>
            <person name="Cheng J.X."/>
            <person name="Dai P.F."/>
            <person name="Guo W.B."/>
            <person name="Han X.H."/>
            <person name="Huang E.J."/>
            <person name="Li L.F."/>
            <person name="Wei W."/>
            <person name="Gao Y.C."/>
            <person name="Liu J.Z."/>
            <person name="Shao H.Z."/>
            <person name="Wang X."/>
            <person name="Wang C.C."/>
            <person name="Yang T.C."/>
            <person name="Huo Q.B."/>
            <person name="Li W."/>
            <person name="Chen H.Y."/>
            <person name="Chen S.E."/>
            <person name="Zhou L.G."/>
            <person name="Ni X.B."/>
            <person name="Tian J.H."/>
            <person name="Sheng Y."/>
            <person name="Liu T."/>
            <person name="Pan Y.S."/>
            <person name="Xia L.Y."/>
            <person name="Li J."/>
            <person name="Zhao F."/>
            <person name="Cao W.C."/>
        </authorList>
    </citation>
    <scope>NUCLEOTIDE SEQUENCE</scope>
    <source>
        <strain evidence="2">Rsan-2018</strain>
    </source>
</reference>
<keyword evidence="3" id="KW-1185">Reference proteome</keyword>
<dbReference type="Proteomes" id="UP000821837">
    <property type="component" value="Chromosome 8"/>
</dbReference>
<reference evidence="2" key="2">
    <citation type="submission" date="2021-09" db="EMBL/GenBank/DDBJ databases">
        <authorList>
            <person name="Jia N."/>
            <person name="Wang J."/>
            <person name="Shi W."/>
            <person name="Du L."/>
            <person name="Sun Y."/>
            <person name="Zhan W."/>
            <person name="Jiang J."/>
            <person name="Wang Q."/>
            <person name="Zhang B."/>
            <person name="Ji P."/>
            <person name="Sakyi L.B."/>
            <person name="Cui X."/>
            <person name="Yuan T."/>
            <person name="Jiang B."/>
            <person name="Yang W."/>
            <person name="Lam T.T.-Y."/>
            <person name="Chang Q."/>
            <person name="Ding S."/>
            <person name="Wang X."/>
            <person name="Zhu J."/>
            <person name="Ruan X."/>
            <person name="Zhao L."/>
            <person name="Wei J."/>
            <person name="Que T."/>
            <person name="Du C."/>
            <person name="Cheng J."/>
            <person name="Dai P."/>
            <person name="Han X."/>
            <person name="Huang E."/>
            <person name="Gao Y."/>
            <person name="Liu J."/>
            <person name="Shao H."/>
            <person name="Ye R."/>
            <person name="Li L."/>
            <person name="Wei W."/>
            <person name="Wang X."/>
            <person name="Wang C."/>
            <person name="Huo Q."/>
            <person name="Li W."/>
            <person name="Guo W."/>
            <person name="Chen H."/>
            <person name="Chen S."/>
            <person name="Zhou L."/>
            <person name="Zhou L."/>
            <person name="Ni X."/>
            <person name="Tian J."/>
            <person name="Zhou Y."/>
            <person name="Sheng Y."/>
            <person name="Liu T."/>
            <person name="Pan Y."/>
            <person name="Xia L."/>
            <person name="Li J."/>
            <person name="Zhao F."/>
            <person name="Cao W."/>
        </authorList>
    </citation>
    <scope>NUCLEOTIDE SEQUENCE</scope>
    <source>
        <strain evidence="2">Rsan-2018</strain>
        <tissue evidence="2">Larvae</tissue>
    </source>
</reference>
<name>A0A9D4SPT6_RHISA</name>
<comment type="caution">
    <text evidence="2">The sequence shown here is derived from an EMBL/GenBank/DDBJ whole genome shotgun (WGS) entry which is preliminary data.</text>
</comment>
<proteinExistence type="predicted"/>
<protein>
    <submittedName>
        <fullName evidence="2">Uncharacterized protein</fullName>
    </submittedName>
</protein>
<evidence type="ECO:0000313" key="2">
    <source>
        <dbReference type="EMBL" id="KAH7940254.1"/>
    </source>
</evidence>
<feature type="compositionally biased region" description="Polar residues" evidence="1">
    <location>
        <begin position="96"/>
        <end position="107"/>
    </location>
</feature>
<sequence length="186" mass="20020">MAPIYQLVGSIAGHMATRVENALDSDGTKYMSPVASLPAVRLLQPMIDGRSEADIDCQDEQWDAGILADSFQPPTGTGANDDAGPPSVAQPEAEENTTAASCTNGPQVATGSASSTSAATVAAEPCRNPRGRMAVLEKTLAAENEVCAELLREEHRIRVRTLQEDHDDEILERANKRKFENEMREL</sequence>
<evidence type="ECO:0000313" key="3">
    <source>
        <dbReference type="Proteomes" id="UP000821837"/>
    </source>
</evidence>
<accession>A0A9D4SPT6</accession>
<dbReference type="AlphaFoldDB" id="A0A9D4SPT6"/>
<feature type="region of interest" description="Disordered" evidence="1">
    <location>
        <begin position="68"/>
        <end position="121"/>
    </location>
</feature>
<dbReference type="EMBL" id="JABSTV010001254">
    <property type="protein sequence ID" value="KAH7940254.1"/>
    <property type="molecule type" value="Genomic_DNA"/>
</dbReference>